<evidence type="ECO:0000313" key="1">
    <source>
        <dbReference type="EMBL" id="MBA0086326.1"/>
    </source>
</evidence>
<dbReference type="Proteomes" id="UP000567293">
    <property type="component" value="Unassembled WGS sequence"/>
</dbReference>
<name>A0A7V8SXW7_9BACT</name>
<evidence type="ECO:0000313" key="2">
    <source>
        <dbReference type="Proteomes" id="UP000567293"/>
    </source>
</evidence>
<dbReference type="AlphaFoldDB" id="A0A7V8SXW7"/>
<proteinExistence type="predicted"/>
<organism evidence="1 2">
    <name type="scientific">Candidatus Acidiferrum panamense</name>
    <dbReference type="NCBI Taxonomy" id="2741543"/>
    <lineage>
        <taxon>Bacteria</taxon>
        <taxon>Pseudomonadati</taxon>
        <taxon>Acidobacteriota</taxon>
        <taxon>Terriglobia</taxon>
        <taxon>Candidatus Acidiferrales</taxon>
        <taxon>Candidatus Acidiferrum</taxon>
    </lineage>
</organism>
<accession>A0A7V8SXW7</accession>
<protein>
    <submittedName>
        <fullName evidence="1">Uncharacterized protein</fullName>
    </submittedName>
</protein>
<comment type="caution">
    <text evidence="1">The sequence shown here is derived from an EMBL/GenBank/DDBJ whole genome shotgun (WGS) entry which is preliminary data.</text>
</comment>
<feature type="non-terminal residue" evidence="1">
    <location>
        <position position="1"/>
    </location>
</feature>
<gene>
    <name evidence="1" type="ORF">HRJ53_15200</name>
</gene>
<sequence>PDFVPGAKFAVRPHPSNPDLVLVSALFVHPPTGIPPVENGQAGALFLYELRSKRRTLVPAPNLSASEAEWSRDGFQIFFTGTDSAKRRATYRIFWDGIGLQRYIAGTSLVVGL</sequence>
<reference evidence="1" key="1">
    <citation type="submission" date="2020-06" db="EMBL/GenBank/DDBJ databases">
        <title>Legume-microbial interactions unlock mineral nutrients during tropical forest succession.</title>
        <authorList>
            <person name="Epihov D.Z."/>
        </authorList>
    </citation>
    <scope>NUCLEOTIDE SEQUENCE [LARGE SCALE GENOMIC DNA]</scope>
    <source>
        <strain evidence="1">Pan2503</strain>
    </source>
</reference>
<keyword evidence="2" id="KW-1185">Reference proteome</keyword>
<dbReference type="EMBL" id="JACDQQ010001458">
    <property type="protein sequence ID" value="MBA0086326.1"/>
    <property type="molecule type" value="Genomic_DNA"/>
</dbReference>